<dbReference type="Pfam" id="PF03692">
    <property type="entry name" value="CxxCxxCC"/>
    <property type="match status" value="1"/>
</dbReference>
<proteinExistence type="predicted"/>
<evidence type="ECO:0000313" key="2">
    <source>
        <dbReference type="Proteomes" id="UP001069090"/>
    </source>
</evidence>
<dbReference type="EMBL" id="JAPTGG010000001">
    <property type="protein sequence ID" value="MCZ0863645.1"/>
    <property type="molecule type" value="Genomic_DNA"/>
</dbReference>
<dbReference type="AlphaFoldDB" id="A0A9J6RI21"/>
<protein>
    <submittedName>
        <fullName evidence="1">YkgJ family cysteine cluster protein</fullName>
    </submittedName>
</protein>
<dbReference type="RefSeq" id="WP_258329795.1">
    <property type="nucleotide sequence ID" value="NZ_JAPTGG010000001.1"/>
</dbReference>
<accession>A0A9J6RI21</accession>
<reference evidence="1 2" key="1">
    <citation type="submission" date="2022-12" db="EMBL/GenBank/DDBJ databases">
        <title>Dasania phycosphaerae sp. nov., isolated from particulate material of the south coast of Korea.</title>
        <authorList>
            <person name="Jiang Y."/>
        </authorList>
    </citation>
    <scope>NUCLEOTIDE SEQUENCE [LARGE SCALE GENOMIC DNA]</scope>
    <source>
        <strain evidence="1 2">GY-19</strain>
    </source>
</reference>
<dbReference type="PANTHER" id="PTHR36931">
    <property type="entry name" value="UPF0153 PROTEIN YEIW"/>
    <property type="match status" value="1"/>
</dbReference>
<dbReference type="InterPro" id="IPR052572">
    <property type="entry name" value="UPF0153_domain"/>
</dbReference>
<gene>
    <name evidence="1" type="ORF">O0V09_00435</name>
</gene>
<comment type="caution">
    <text evidence="1">The sequence shown here is derived from an EMBL/GenBank/DDBJ whole genome shotgun (WGS) entry which is preliminary data.</text>
</comment>
<evidence type="ECO:0000313" key="1">
    <source>
        <dbReference type="EMBL" id="MCZ0863645.1"/>
    </source>
</evidence>
<keyword evidence="2" id="KW-1185">Reference proteome</keyword>
<sequence>MNCRLGCGACCIAPSINSAIPGMPQGKPSGVRCVQLDDDNLCKLFGLPQRPALCAQFQADIEVCGDNRDQALHLITVLELATQS</sequence>
<name>A0A9J6RI21_9GAMM</name>
<dbReference type="InterPro" id="IPR005358">
    <property type="entry name" value="Puta_zinc/iron-chelating_dom"/>
</dbReference>
<dbReference type="Proteomes" id="UP001069090">
    <property type="component" value="Unassembled WGS sequence"/>
</dbReference>
<dbReference type="PANTHER" id="PTHR36931:SF1">
    <property type="entry name" value="UPF0153 PROTEIN YEIW"/>
    <property type="match status" value="1"/>
</dbReference>
<organism evidence="1 2">
    <name type="scientific">Dasania phycosphaerae</name>
    <dbReference type="NCBI Taxonomy" id="2950436"/>
    <lineage>
        <taxon>Bacteria</taxon>
        <taxon>Pseudomonadati</taxon>
        <taxon>Pseudomonadota</taxon>
        <taxon>Gammaproteobacteria</taxon>
        <taxon>Cellvibrionales</taxon>
        <taxon>Spongiibacteraceae</taxon>
        <taxon>Dasania</taxon>
    </lineage>
</organism>